<reference evidence="1 2" key="1">
    <citation type="submission" date="2013-04" db="EMBL/GenBank/DDBJ databases">
        <authorList>
            <person name="Harkins D.M."/>
            <person name="Durkin A.S."/>
            <person name="Brinkac L.M."/>
            <person name="Haft D.H."/>
            <person name="Selengut J.D."/>
            <person name="Sanka R."/>
            <person name="DePew J."/>
            <person name="Purushe J."/>
            <person name="Chanthongthip A."/>
            <person name="Lattana O."/>
            <person name="Phetsouvanh R."/>
            <person name="Newton P.N."/>
            <person name="Vinetz J.M."/>
            <person name="Sutton G.G."/>
            <person name="Nierman W.C."/>
            <person name="Fouts D.E."/>
        </authorList>
    </citation>
    <scope>NUCLEOTIDE SEQUENCE [LARGE SCALE GENOMIC DNA]</scope>
    <source>
        <strain evidence="1 2">UI 09931</strain>
    </source>
</reference>
<dbReference type="EMBL" id="AHNP02000004">
    <property type="protein sequence ID" value="EPG58625.1"/>
    <property type="molecule type" value="Genomic_DNA"/>
</dbReference>
<name>A0AAV3JDD5_LEPBO</name>
<evidence type="ECO:0000313" key="2">
    <source>
        <dbReference type="Proteomes" id="UP000014570"/>
    </source>
</evidence>
<gene>
    <name evidence="1" type="ORF">LEP1GSC103_0250</name>
</gene>
<proteinExistence type="predicted"/>
<protein>
    <recommendedName>
        <fullName evidence="3">SLEI domain protein, PF07620 family</fullName>
    </recommendedName>
</protein>
<evidence type="ECO:0008006" key="3">
    <source>
        <dbReference type="Google" id="ProtNLM"/>
    </source>
</evidence>
<organism evidence="1 2">
    <name type="scientific">Leptospira borgpetersenii serovar Javanica str. UI 09931</name>
    <dbReference type="NCBI Taxonomy" id="1049767"/>
    <lineage>
        <taxon>Bacteria</taxon>
        <taxon>Pseudomonadati</taxon>
        <taxon>Spirochaetota</taxon>
        <taxon>Spirochaetia</taxon>
        <taxon>Leptospirales</taxon>
        <taxon>Leptospiraceae</taxon>
        <taxon>Leptospira</taxon>
    </lineage>
</organism>
<evidence type="ECO:0000313" key="1">
    <source>
        <dbReference type="EMBL" id="EPG58625.1"/>
    </source>
</evidence>
<accession>A0AAV3JDD5</accession>
<comment type="caution">
    <text evidence="1">The sequence shown here is derived from an EMBL/GenBank/DDBJ whole genome shotgun (WGS) entry which is preliminary data.</text>
</comment>
<sequence length="37" mass="4800">MTFLPKFWDKFFIFQQLYFFNFKNPLRFFEVLRQTLT</sequence>
<dbReference type="Proteomes" id="UP000014570">
    <property type="component" value="Unassembled WGS sequence"/>
</dbReference>
<dbReference type="AlphaFoldDB" id="A0AAV3JDD5"/>